<dbReference type="PANTHER" id="PTHR42885:SF2">
    <property type="entry name" value="HISTIDINOL-PHOSPHATE AMINOTRANSFERASE"/>
    <property type="match status" value="1"/>
</dbReference>
<evidence type="ECO:0000256" key="2">
    <source>
        <dbReference type="ARBA" id="ARBA00005011"/>
    </source>
</evidence>
<dbReference type="InterPro" id="IPR004839">
    <property type="entry name" value="Aminotransferase_I/II_large"/>
</dbReference>
<evidence type="ECO:0000256" key="1">
    <source>
        <dbReference type="ARBA" id="ARBA00001933"/>
    </source>
</evidence>
<dbReference type="PANTHER" id="PTHR42885">
    <property type="entry name" value="HISTIDINOL-PHOSPHATE AMINOTRANSFERASE-RELATED"/>
    <property type="match status" value="1"/>
</dbReference>
<dbReference type="OrthoDB" id="2015537at2759"/>
<name>A0A9W6WU84_9STRA</name>
<dbReference type="InterPro" id="IPR015421">
    <property type="entry name" value="PyrdxlP-dep_Trfase_major"/>
</dbReference>
<dbReference type="Gene3D" id="3.90.1150.10">
    <property type="entry name" value="Aspartate Aminotransferase, domain 1"/>
    <property type="match status" value="1"/>
</dbReference>
<evidence type="ECO:0000313" key="10">
    <source>
        <dbReference type="Proteomes" id="UP001165121"/>
    </source>
</evidence>
<evidence type="ECO:0000313" key="9">
    <source>
        <dbReference type="EMBL" id="GMF17874.1"/>
    </source>
</evidence>
<reference evidence="9" key="1">
    <citation type="submission" date="2023-04" db="EMBL/GenBank/DDBJ databases">
        <title>Phytophthora fragariaefolia NBRC 109709.</title>
        <authorList>
            <person name="Ichikawa N."/>
            <person name="Sato H."/>
            <person name="Tonouchi N."/>
        </authorList>
    </citation>
    <scope>NUCLEOTIDE SEQUENCE</scope>
    <source>
        <strain evidence="9">NBRC 109709</strain>
    </source>
</reference>
<keyword evidence="4" id="KW-0032">Aminotransferase</keyword>
<dbReference type="InterPro" id="IPR015422">
    <property type="entry name" value="PyrdxlP-dep_Trfase_small"/>
</dbReference>
<dbReference type="EMBL" id="BSXT01000114">
    <property type="protein sequence ID" value="GMF17874.1"/>
    <property type="molecule type" value="Genomic_DNA"/>
</dbReference>
<keyword evidence="10" id="KW-1185">Reference proteome</keyword>
<dbReference type="Gene3D" id="3.40.640.10">
    <property type="entry name" value="Type I PLP-dependent aspartate aminotransferase-like (Major domain)"/>
    <property type="match status" value="1"/>
</dbReference>
<evidence type="ECO:0000256" key="4">
    <source>
        <dbReference type="ARBA" id="ARBA00022576"/>
    </source>
</evidence>
<dbReference type="AlphaFoldDB" id="A0A9W6WU84"/>
<sequence length="201" mass="21744">MDRQSAIALGVTAGLGVGVSSAPTFCRSRRTAARATTTTKVRRCTNASDVARGLTSCGAAGILLDANENSLGPPLQGHETLQAMELERYPCPYQPELKRVITEYRNRNSTEKIGQANTFLGVGSDEAIDLIIRVACTPRVDNILITPPTYGMYSVCANIHDVNIVSVPLQIEAPADNLKGLNPDLPLPSFHIDPQEVRMWI</sequence>
<comment type="pathway">
    <text evidence="2">Amino-acid biosynthesis; L-histidine biosynthesis; L-histidine from 5-phospho-alpha-D-ribose 1-diphosphate: step 7/9.</text>
</comment>
<keyword evidence="6" id="KW-0663">Pyridoxal phosphate</keyword>
<evidence type="ECO:0000256" key="3">
    <source>
        <dbReference type="ARBA" id="ARBA00012748"/>
    </source>
</evidence>
<dbReference type="Proteomes" id="UP001165121">
    <property type="component" value="Unassembled WGS sequence"/>
</dbReference>
<dbReference type="GO" id="GO:0004400">
    <property type="term" value="F:histidinol-phosphate transaminase activity"/>
    <property type="evidence" value="ECO:0007669"/>
    <property type="project" value="UniProtKB-EC"/>
</dbReference>
<comment type="caution">
    <text evidence="9">The sequence shown here is derived from an EMBL/GenBank/DDBJ whole genome shotgun (WGS) entry which is preliminary data.</text>
</comment>
<dbReference type="Pfam" id="PF00155">
    <property type="entry name" value="Aminotran_1_2"/>
    <property type="match status" value="1"/>
</dbReference>
<dbReference type="EC" id="2.6.1.9" evidence="3"/>
<keyword evidence="5" id="KW-0808">Transferase</keyword>
<evidence type="ECO:0000256" key="5">
    <source>
        <dbReference type="ARBA" id="ARBA00022679"/>
    </source>
</evidence>
<protein>
    <recommendedName>
        <fullName evidence="3">histidinol-phosphate transaminase</fullName>
        <ecNumber evidence="3">2.6.1.9</ecNumber>
    </recommendedName>
</protein>
<comment type="catalytic activity">
    <reaction evidence="7">
        <text>L-histidinol phosphate + 2-oxoglutarate = 3-(imidazol-4-yl)-2-oxopropyl phosphate + L-glutamate</text>
        <dbReference type="Rhea" id="RHEA:23744"/>
        <dbReference type="ChEBI" id="CHEBI:16810"/>
        <dbReference type="ChEBI" id="CHEBI:29985"/>
        <dbReference type="ChEBI" id="CHEBI:57766"/>
        <dbReference type="ChEBI" id="CHEBI:57980"/>
        <dbReference type="EC" id="2.6.1.9"/>
    </reaction>
</comment>
<dbReference type="InterPro" id="IPR015424">
    <property type="entry name" value="PyrdxlP-dep_Trfase"/>
</dbReference>
<evidence type="ECO:0000256" key="7">
    <source>
        <dbReference type="ARBA" id="ARBA00047481"/>
    </source>
</evidence>
<dbReference type="SUPFAM" id="SSF53383">
    <property type="entry name" value="PLP-dependent transferases"/>
    <property type="match status" value="1"/>
</dbReference>
<proteinExistence type="predicted"/>
<feature type="domain" description="Aminotransferase class I/classII large" evidence="8">
    <location>
        <begin position="62"/>
        <end position="170"/>
    </location>
</feature>
<evidence type="ECO:0000256" key="6">
    <source>
        <dbReference type="ARBA" id="ARBA00022898"/>
    </source>
</evidence>
<gene>
    <name evidence="9" type="ORF">Pfra01_000138400</name>
</gene>
<dbReference type="GO" id="GO:0030170">
    <property type="term" value="F:pyridoxal phosphate binding"/>
    <property type="evidence" value="ECO:0007669"/>
    <property type="project" value="InterPro"/>
</dbReference>
<comment type="cofactor">
    <cofactor evidence="1">
        <name>pyridoxal 5'-phosphate</name>
        <dbReference type="ChEBI" id="CHEBI:597326"/>
    </cofactor>
</comment>
<accession>A0A9W6WU84</accession>
<organism evidence="9 10">
    <name type="scientific">Phytophthora fragariaefolia</name>
    <dbReference type="NCBI Taxonomy" id="1490495"/>
    <lineage>
        <taxon>Eukaryota</taxon>
        <taxon>Sar</taxon>
        <taxon>Stramenopiles</taxon>
        <taxon>Oomycota</taxon>
        <taxon>Peronosporomycetes</taxon>
        <taxon>Peronosporales</taxon>
        <taxon>Peronosporaceae</taxon>
        <taxon>Phytophthora</taxon>
    </lineage>
</organism>
<evidence type="ECO:0000259" key="8">
    <source>
        <dbReference type="Pfam" id="PF00155"/>
    </source>
</evidence>